<organism evidence="3 4">
    <name type="scientific">Microbacterium istanbulense</name>
    <dbReference type="NCBI Taxonomy" id="3122049"/>
    <lineage>
        <taxon>Bacteria</taxon>
        <taxon>Bacillati</taxon>
        <taxon>Actinomycetota</taxon>
        <taxon>Actinomycetes</taxon>
        <taxon>Micrococcales</taxon>
        <taxon>Microbacteriaceae</taxon>
        <taxon>Microbacterium</taxon>
    </lineage>
</organism>
<comment type="caution">
    <text evidence="3">The sequence shown here is derived from an EMBL/GenBank/DDBJ whole genome shotgun (WGS) entry which is preliminary data.</text>
</comment>
<name>A0ABU8LMD4_9MICO</name>
<dbReference type="RefSeq" id="WP_337320374.1">
    <property type="nucleotide sequence ID" value="NZ_JBBDGN010000009.1"/>
</dbReference>
<dbReference type="InterPro" id="IPR003735">
    <property type="entry name" value="Metal_Tscrpt_repr"/>
</dbReference>
<dbReference type="InterPro" id="IPR038390">
    <property type="entry name" value="Metal_Tscrpt_repr_sf"/>
</dbReference>
<dbReference type="Pfam" id="PF02583">
    <property type="entry name" value="Trns_repr_metal"/>
    <property type="match status" value="1"/>
</dbReference>
<dbReference type="CDD" id="cd10148">
    <property type="entry name" value="CsoR-like_DUF156"/>
    <property type="match status" value="1"/>
</dbReference>
<accession>A0ABU8LMD4</accession>
<protein>
    <submittedName>
        <fullName evidence="3">Metal-sensitive transcriptional regulator</fullName>
    </submittedName>
</protein>
<keyword evidence="4" id="KW-1185">Reference proteome</keyword>
<evidence type="ECO:0000256" key="2">
    <source>
        <dbReference type="ARBA" id="ARBA00023008"/>
    </source>
</evidence>
<gene>
    <name evidence="3" type="ORF">WDU93_10545</name>
</gene>
<proteinExistence type="inferred from homology"/>
<dbReference type="EMBL" id="JBBDGN010000009">
    <property type="protein sequence ID" value="MEJ1092130.1"/>
    <property type="molecule type" value="Genomic_DNA"/>
</dbReference>
<dbReference type="PANTHER" id="PTHR33677:SF5">
    <property type="entry name" value="TRANSCRIPTIONAL REPRESSOR FRMR"/>
    <property type="match status" value="1"/>
</dbReference>
<dbReference type="PANTHER" id="PTHR33677">
    <property type="entry name" value="TRANSCRIPTIONAL REPRESSOR FRMR-RELATED"/>
    <property type="match status" value="1"/>
</dbReference>
<evidence type="ECO:0000256" key="1">
    <source>
        <dbReference type="ARBA" id="ARBA00005428"/>
    </source>
</evidence>
<keyword evidence="2" id="KW-0186">Copper</keyword>
<reference evidence="3 4" key="1">
    <citation type="submission" date="2024-02" db="EMBL/GenBank/DDBJ databases">
        <authorList>
            <person name="Saticioglu I.B."/>
        </authorList>
    </citation>
    <scope>NUCLEOTIDE SEQUENCE [LARGE SCALE GENOMIC DNA]</scope>
    <source>
        <strain evidence="3 4">Mu-43</strain>
    </source>
</reference>
<evidence type="ECO:0000313" key="3">
    <source>
        <dbReference type="EMBL" id="MEJ1092130.1"/>
    </source>
</evidence>
<evidence type="ECO:0000313" key="4">
    <source>
        <dbReference type="Proteomes" id="UP001366085"/>
    </source>
</evidence>
<sequence>MSEKKRPDEAELRKVVNRLKRARGQLTAVIDAMETDADCRDVIIQLAAVGKAIDRAGFAVISSALQTCLAGDDADAGDDRPTVAELEKLFLTLA</sequence>
<dbReference type="Gene3D" id="1.20.58.1000">
    <property type="entry name" value="Metal-sensitive repressor, helix protomer"/>
    <property type="match status" value="1"/>
</dbReference>
<dbReference type="Proteomes" id="UP001366085">
    <property type="component" value="Unassembled WGS sequence"/>
</dbReference>
<comment type="similarity">
    <text evidence="1">Belongs to the CsoR family.</text>
</comment>